<reference evidence="2 3" key="1">
    <citation type="journal article" date="2022" name="BMC Genomics">
        <title>Comparative genome analysis of mycobacteria focusing on tRNA and non-coding RNA.</title>
        <authorList>
            <person name="Behra P.R.K."/>
            <person name="Pettersson B.M.F."/>
            <person name="Ramesh M."/>
            <person name="Das S."/>
            <person name="Dasgupta S."/>
            <person name="Kirsebom L.A."/>
        </authorList>
    </citation>
    <scope>NUCLEOTIDE SEQUENCE [LARGE SCALE GENOMIC DNA]</scope>
    <source>
        <strain evidence="2 3">DSM 44078</strain>
    </source>
</reference>
<evidence type="ECO:0000313" key="2">
    <source>
        <dbReference type="EMBL" id="MCV7229917.1"/>
    </source>
</evidence>
<evidence type="ECO:0008006" key="4">
    <source>
        <dbReference type="Google" id="ProtNLM"/>
    </source>
</evidence>
<feature type="compositionally biased region" description="Low complexity" evidence="1">
    <location>
        <begin position="362"/>
        <end position="388"/>
    </location>
</feature>
<gene>
    <name evidence="2" type="ORF">H7J73_28300</name>
</gene>
<evidence type="ECO:0000256" key="1">
    <source>
        <dbReference type="SAM" id="MobiDB-lite"/>
    </source>
</evidence>
<sequence length="456" mass="44743">MHAALRPHLTTGIAIVGASVLLVSPLTVPGHEIRAAESSAAVELTAATTAGLPDLGLTLQGIATLALAVATSQANIALFTAGVPSMAVEVLVAAALNPAATPALVSYVAHRLLELPTATNADVDSLLADAATPVVNALAQVLPAPWGLSDSDIGLVNTYFATAATMVNTFLDNQFGAPVAPGTVIQGVIDGIFGGIFGATTAAAAPSLPSISLTPADLATIAAAVLTSQMNVIAFGAGVPALALKVVLAAALSPTSIPGLQSYVAHTLLELPTATDLDVHSLLSDATTPIVDALAAVLPGPFGQSTTDPTDIGIVRTAAFAIGSMVNQYLETFGAPVDPDTVGNGIFGGIFGTKTPATTAVAATTSATPKAAPSASDPSSDPAQVPASVKATRTAGPRQQTLKQAQPETFAVSVTDSAIGKAGSKDSANAAAAAGAAGPSGSAATKPAKAKGTHGS</sequence>
<feature type="compositionally biased region" description="Low complexity" evidence="1">
    <location>
        <begin position="420"/>
        <end position="447"/>
    </location>
</feature>
<comment type="caution">
    <text evidence="2">The sequence shown here is derived from an EMBL/GenBank/DDBJ whole genome shotgun (WGS) entry which is preliminary data.</text>
</comment>
<dbReference type="Proteomes" id="UP001526201">
    <property type="component" value="Unassembled WGS sequence"/>
</dbReference>
<evidence type="ECO:0000313" key="3">
    <source>
        <dbReference type="Proteomes" id="UP001526201"/>
    </source>
</evidence>
<protein>
    <recommendedName>
        <fullName evidence="4">PE-PGRS family protein</fullName>
    </recommendedName>
</protein>
<keyword evidence="3" id="KW-1185">Reference proteome</keyword>
<dbReference type="RefSeq" id="WP_264071183.1">
    <property type="nucleotide sequence ID" value="NZ_JACKTY010000047.1"/>
</dbReference>
<name>A0ABT3CKL8_9MYCO</name>
<dbReference type="EMBL" id="JACKTY010000047">
    <property type="protein sequence ID" value="MCV7229917.1"/>
    <property type="molecule type" value="Genomic_DNA"/>
</dbReference>
<accession>A0ABT3CKL8</accession>
<feature type="region of interest" description="Disordered" evidence="1">
    <location>
        <begin position="362"/>
        <end position="456"/>
    </location>
</feature>
<proteinExistence type="predicted"/>
<organism evidence="2 3">
    <name type="scientific">Mycolicibacterium komossense</name>
    <dbReference type="NCBI Taxonomy" id="1779"/>
    <lineage>
        <taxon>Bacteria</taxon>
        <taxon>Bacillati</taxon>
        <taxon>Actinomycetota</taxon>
        <taxon>Actinomycetes</taxon>
        <taxon>Mycobacteriales</taxon>
        <taxon>Mycobacteriaceae</taxon>
        <taxon>Mycolicibacterium</taxon>
    </lineage>
</organism>
<feature type="compositionally biased region" description="Polar residues" evidence="1">
    <location>
        <begin position="397"/>
        <end position="416"/>
    </location>
</feature>